<organism evidence="2">
    <name type="scientific">Physcomitrium patens</name>
    <name type="common">Spreading-leaved earth moss</name>
    <name type="synonym">Physcomitrella patens</name>
    <dbReference type="NCBI Taxonomy" id="3218"/>
    <lineage>
        <taxon>Eukaryota</taxon>
        <taxon>Viridiplantae</taxon>
        <taxon>Streptophyta</taxon>
        <taxon>Embryophyta</taxon>
        <taxon>Bryophyta</taxon>
        <taxon>Bryophytina</taxon>
        <taxon>Bryopsida</taxon>
        <taxon>Funariidae</taxon>
        <taxon>Funariales</taxon>
        <taxon>Funariaceae</taxon>
        <taxon>Physcomitrium</taxon>
    </lineage>
</organism>
<reference evidence="2 4" key="1">
    <citation type="journal article" date="2008" name="Science">
        <title>The Physcomitrella genome reveals evolutionary insights into the conquest of land by plants.</title>
        <authorList>
            <person name="Rensing S."/>
            <person name="Lang D."/>
            <person name="Zimmer A."/>
            <person name="Terry A."/>
            <person name="Salamov A."/>
            <person name="Shapiro H."/>
            <person name="Nishiyama T."/>
            <person name="Perroud P.-F."/>
            <person name="Lindquist E."/>
            <person name="Kamisugi Y."/>
            <person name="Tanahashi T."/>
            <person name="Sakakibara K."/>
            <person name="Fujita T."/>
            <person name="Oishi K."/>
            <person name="Shin-I T."/>
            <person name="Kuroki Y."/>
            <person name="Toyoda A."/>
            <person name="Suzuki Y."/>
            <person name="Hashimoto A."/>
            <person name="Yamaguchi K."/>
            <person name="Sugano A."/>
            <person name="Kohara Y."/>
            <person name="Fujiyama A."/>
            <person name="Anterola A."/>
            <person name="Aoki S."/>
            <person name="Ashton N."/>
            <person name="Barbazuk W.B."/>
            <person name="Barker E."/>
            <person name="Bennetzen J."/>
            <person name="Bezanilla M."/>
            <person name="Blankenship R."/>
            <person name="Cho S.H."/>
            <person name="Dutcher S."/>
            <person name="Estelle M."/>
            <person name="Fawcett J.A."/>
            <person name="Gundlach H."/>
            <person name="Hanada K."/>
            <person name="Heyl A."/>
            <person name="Hicks K.A."/>
            <person name="Hugh J."/>
            <person name="Lohr M."/>
            <person name="Mayer K."/>
            <person name="Melkozernov A."/>
            <person name="Murata T."/>
            <person name="Nelson D."/>
            <person name="Pils B."/>
            <person name="Prigge M."/>
            <person name="Reiss B."/>
            <person name="Renner T."/>
            <person name="Rombauts S."/>
            <person name="Rushton P."/>
            <person name="Sanderfoot A."/>
            <person name="Schween G."/>
            <person name="Shiu S.-H."/>
            <person name="Stueber K."/>
            <person name="Theodoulou F.L."/>
            <person name="Tu H."/>
            <person name="Van de Peer Y."/>
            <person name="Verrier P.J."/>
            <person name="Waters E."/>
            <person name="Wood A."/>
            <person name="Yang L."/>
            <person name="Cove D."/>
            <person name="Cuming A."/>
            <person name="Hasebe M."/>
            <person name="Lucas S."/>
            <person name="Mishler D.B."/>
            <person name="Reski R."/>
            <person name="Grigoriev I."/>
            <person name="Quatrano R.S."/>
            <person name="Boore J.L."/>
        </authorList>
    </citation>
    <scope>NUCLEOTIDE SEQUENCE [LARGE SCALE GENOMIC DNA]</scope>
    <source>
        <strain evidence="3 4">cv. Gransden 2004</strain>
    </source>
</reference>
<evidence type="ECO:0000313" key="3">
    <source>
        <dbReference type="EnsemblPlants" id="PAC:32972552.CDS.1"/>
    </source>
</evidence>
<dbReference type="Gramene" id="Pp3c12_22929V3.1">
    <property type="protein sequence ID" value="PAC:32972552.CDS.1"/>
    <property type="gene ID" value="Pp3c12_22929"/>
</dbReference>
<feature type="compositionally biased region" description="Basic residues" evidence="1">
    <location>
        <begin position="38"/>
        <end position="48"/>
    </location>
</feature>
<evidence type="ECO:0000313" key="2">
    <source>
        <dbReference type="EMBL" id="PNR44246.1"/>
    </source>
</evidence>
<dbReference type="AlphaFoldDB" id="A0A2K1JS00"/>
<dbReference type="InParanoid" id="A0A2K1JS00"/>
<proteinExistence type="predicted"/>
<accession>A0A2K1JS00</accession>
<dbReference type="EMBL" id="ABEU02000012">
    <property type="protein sequence ID" value="PNR44246.1"/>
    <property type="molecule type" value="Genomic_DNA"/>
</dbReference>
<protein>
    <submittedName>
        <fullName evidence="2 3">Uncharacterized protein</fullName>
    </submittedName>
</protein>
<reference evidence="2 4" key="2">
    <citation type="journal article" date="2018" name="Plant J.">
        <title>The Physcomitrella patens chromosome-scale assembly reveals moss genome structure and evolution.</title>
        <authorList>
            <person name="Lang D."/>
            <person name="Ullrich K.K."/>
            <person name="Murat F."/>
            <person name="Fuchs J."/>
            <person name="Jenkins J."/>
            <person name="Haas F.B."/>
            <person name="Piednoel M."/>
            <person name="Gundlach H."/>
            <person name="Van Bel M."/>
            <person name="Meyberg R."/>
            <person name="Vives C."/>
            <person name="Morata J."/>
            <person name="Symeonidi A."/>
            <person name="Hiss M."/>
            <person name="Muchero W."/>
            <person name="Kamisugi Y."/>
            <person name="Saleh O."/>
            <person name="Blanc G."/>
            <person name="Decker E.L."/>
            <person name="van Gessel N."/>
            <person name="Grimwood J."/>
            <person name="Hayes R.D."/>
            <person name="Graham S.W."/>
            <person name="Gunter L.E."/>
            <person name="McDaniel S.F."/>
            <person name="Hoernstein S.N.W."/>
            <person name="Larsson A."/>
            <person name="Li F.W."/>
            <person name="Perroud P.F."/>
            <person name="Phillips J."/>
            <person name="Ranjan P."/>
            <person name="Rokshar D.S."/>
            <person name="Rothfels C.J."/>
            <person name="Schneider L."/>
            <person name="Shu S."/>
            <person name="Stevenson D.W."/>
            <person name="Thummler F."/>
            <person name="Tillich M."/>
            <person name="Villarreal Aguilar J.C."/>
            <person name="Widiez T."/>
            <person name="Wong G.K."/>
            <person name="Wymore A."/>
            <person name="Zhang Y."/>
            <person name="Zimmer A.D."/>
            <person name="Quatrano R.S."/>
            <person name="Mayer K.F.X."/>
            <person name="Goodstein D."/>
            <person name="Casacuberta J.M."/>
            <person name="Vandepoele K."/>
            <person name="Reski R."/>
            <person name="Cuming A.C."/>
            <person name="Tuskan G.A."/>
            <person name="Maumus F."/>
            <person name="Salse J."/>
            <person name="Schmutz J."/>
            <person name="Rensing S.A."/>
        </authorList>
    </citation>
    <scope>NUCLEOTIDE SEQUENCE [LARGE SCALE GENOMIC DNA]</scope>
    <source>
        <strain evidence="3 4">cv. Gransden 2004</strain>
    </source>
</reference>
<name>A0A2K1JS00_PHYPA</name>
<reference evidence="3" key="3">
    <citation type="submission" date="2020-12" db="UniProtKB">
        <authorList>
            <consortium name="EnsemblPlants"/>
        </authorList>
    </citation>
    <scope>IDENTIFICATION</scope>
</reference>
<evidence type="ECO:0000256" key="1">
    <source>
        <dbReference type="SAM" id="MobiDB-lite"/>
    </source>
</evidence>
<keyword evidence="4" id="KW-1185">Reference proteome</keyword>
<feature type="region of interest" description="Disordered" evidence="1">
    <location>
        <begin position="34"/>
        <end position="53"/>
    </location>
</feature>
<gene>
    <name evidence="2" type="ORF">PHYPA_016630</name>
</gene>
<evidence type="ECO:0000313" key="4">
    <source>
        <dbReference type="Proteomes" id="UP000006727"/>
    </source>
</evidence>
<dbReference type="Proteomes" id="UP000006727">
    <property type="component" value="Chromosome 12"/>
</dbReference>
<dbReference type="EnsemblPlants" id="Pp3c12_22929V3.1">
    <property type="protein sequence ID" value="PAC:32972552.CDS.1"/>
    <property type="gene ID" value="Pp3c12_22929"/>
</dbReference>
<sequence>MAGVGRGGGGGEEGGGCGSGMCCSASQWEEAPCAPHASRTRRRRRKTTKATGWEGRTRMDGTVCVCWPPNTGACCAAVAVVTQRERVPRIVQPTTPPPRPPLDTRELRNFKPPFESFLWGSHACQWQLVREIVVFYFCIFTHNGVVFLVHHALERRSPFGEQEVVQGLFLSLSLTLPLSGQSVSFLPLLRNSKLIEQHLGEDGARLLPCCAL</sequence>